<evidence type="ECO:0000256" key="2">
    <source>
        <dbReference type="ARBA" id="ARBA00022605"/>
    </source>
</evidence>
<dbReference type="SUPFAM" id="SSF53720">
    <property type="entry name" value="ALDH-like"/>
    <property type="match status" value="1"/>
</dbReference>
<accession>A0A4R1NM26</accession>
<dbReference type="Proteomes" id="UP000295673">
    <property type="component" value="Unassembled WGS sequence"/>
</dbReference>
<dbReference type="InterPro" id="IPR016162">
    <property type="entry name" value="Ald_DH_N"/>
</dbReference>
<evidence type="ECO:0000256" key="4">
    <source>
        <dbReference type="ARBA" id="ARBA00022857"/>
    </source>
</evidence>
<gene>
    <name evidence="7" type="primary">proA</name>
    <name evidence="9" type="ORF">BXY66_1503</name>
</gene>
<dbReference type="GO" id="GO:0050661">
    <property type="term" value="F:NADP binding"/>
    <property type="evidence" value="ECO:0007669"/>
    <property type="project" value="InterPro"/>
</dbReference>
<dbReference type="HAMAP" id="MF_00412">
    <property type="entry name" value="ProA"/>
    <property type="match status" value="1"/>
</dbReference>
<evidence type="ECO:0000256" key="7">
    <source>
        <dbReference type="HAMAP-Rule" id="MF_00412"/>
    </source>
</evidence>
<dbReference type="InterPro" id="IPR016163">
    <property type="entry name" value="Ald_DH_C"/>
</dbReference>
<keyword evidence="7" id="KW-0963">Cytoplasm</keyword>
<evidence type="ECO:0000256" key="6">
    <source>
        <dbReference type="ARBA" id="ARBA00049024"/>
    </source>
</evidence>
<sequence length="421" mass="44526">MKDIADIPALMTELGQNAKAAAAELAFAPAPAKRKALEAAADSVWERRAEIIEANKKDLDFGRDKGLSDAMMDRLMLDEDRIQGIVGGLRAVAAQDDPVGEVLAEWDRPTGLTIKRVRTPLGVVGVIYESRPNVTADAGALCLKSGNAVILRGGSESFHSSGAIHACLVEGLRMAGLPETAIQLVPTRDRAAVQELLTMVDTVDVIVPRGGKGLVGLVQREARVPVFAHLEGIVHIYLDKFADPKKAMDVILNAKTRRTGICGAAECLLIHEDLVDGLGKDVIAMLLDAGVRVHADATLQAISGTTAATEDDWGKEYLDMDIAAKVVSDVDGAIAHINAYSSNHTDCVITEDAAVAGRFFERLDSAILMHNASTQFADGGEFGMGAEIGIATGKMHARGPVGAAQLTSFKYLVVGDGTTRA</sequence>
<dbReference type="Gene3D" id="3.40.309.10">
    <property type="entry name" value="Aldehyde Dehydrogenase, Chain A, domain 2"/>
    <property type="match status" value="1"/>
</dbReference>
<dbReference type="GO" id="GO:0055129">
    <property type="term" value="P:L-proline biosynthetic process"/>
    <property type="evidence" value="ECO:0007669"/>
    <property type="project" value="UniProtKB-UniRule"/>
</dbReference>
<proteinExistence type="inferred from homology"/>
<dbReference type="PANTHER" id="PTHR11063">
    <property type="entry name" value="GLUTAMATE SEMIALDEHYDE DEHYDROGENASE"/>
    <property type="match status" value="1"/>
</dbReference>
<dbReference type="InterPro" id="IPR015590">
    <property type="entry name" value="Aldehyde_DH_dom"/>
</dbReference>
<dbReference type="NCBIfam" id="NF001221">
    <property type="entry name" value="PRK00197.1"/>
    <property type="match status" value="1"/>
</dbReference>
<comment type="subcellular location">
    <subcellularLocation>
        <location evidence="7">Cytoplasm</location>
    </subcellularLocation>
</comment>
<dbReference type="Pfam" id="PF00171">
    <property type="entry name" value="Aldedh"/>
    <property type="match status" value="1"/>
</dbReference>
<comment type="similarity">
    <text evidence="7">Belongs to the gamma-glutamyl phosphate reductase family.</text>
</comment>
<dbReference type="AlphaFoldDB" id="A0A4R1NM26"/>
<dbReference type="OrthoDB" id="9809970at2"/>
<evidence type="ECO:0000256" key="1">
    <source>
        <dbReference type="ARBA" id="ARBA00004985"/>
    </source>
</evidence>
<keyword evidence="5 7" id="KW-0560">Oxidoreductase</keyword>
<dbReference type="EC" id="1.2.1.41" evidence="7"/>
<evidence type="ECO:0000313" key="10">
    <source>
        <dbReference type="Proteomes" id="UP000295673"/>
    </source>
</evidence>
<comment type="pathway">
    <text evidence="1 7">Amino-acid biosynthesis; L-proline biosynthesis; L-glutamate 5-semialdehyde from L-glutamate: step 2/2.</text>
</comment>
<dbReference type="PIRSF" id="PIRSF000151">
    <property type="entry name" value="GPR"/>
    <property type="match status" value="1"/>
</dbReference>
<dbReference type="InterPro" id="IPR000965">
    <property type="entry name" value="GPR_dom"/>
</dbReference>
<dbReference type="Gene3D" id="3.40.605.10">
    <property type="entry name" value="Aldehyde Dehydrogenase, Chain A, domain 1"/>
    <property type="match status" value="1"/>
</dbReference>
<keyword evidence="10" id="KW-1185">Reference proteome</keyword>
<dbReference type="GO" id="GO:0004350">
    <property type="term" value="F:glutamate-5-semialdehyde dehydrogenase activity"/>
    <property type="evidence" value="ECO:0007669"/>
    <property type="project" value="UniProtKB-UniRule"/>
</dbReference>
<dbReference type="InterPro" id="IPR020593">
    <property type="entry name" value="G-glutamylP_reductase_CS"/>
</dbReference>
<keyword evidence="3 7" id="KW-0641">Proline biosynthesis</keyword>
<dbReference type="InterPro" id="IPR016161">
    <property type="entry name" value="Ald_DH/histidinol_DH"/>
</dbReference>
<evidence type="ECO:0000256" key="3">
    <source>
        <dbReference type="ARBA" id="ARBA00022650"/>
    </source>
</evidence>
<dbReference type="PANTHER" id="PTHR11063:SF8">
    <property type="entry name" value="DELTA-1-PYRROLINE-5-CARBOXYLATE SYNTHASE"/>
    <property type="match status" value="1"/>
</dbReference>
<organism evidence="9 10">
    <name type="scientific">Shimia isoporae</name>
    <dbReference type="NCBI Taxonomy" id="647720"/>
    <lineage>
        <taxon>Bacteria</taxon>
        <taxon>Pseudomonadati</taxon>
        <taxon>Pseudomonadota</taxon>
        <taxon>Alphaproteobacteria</taxon>
        <taxon>Rhodobacterales</taxon>
        <taxon>Roseobacteraceae</taxon>
    </lineage>
</organism>
<dbReference type="EMBL" id="SMGR01000001">
    <property type="protein sequence ID" value="TCL09456.1"/>
    <property type="molecule type" value="Genomic_DNA"/>
</dbReference>
<dbReference type="InterPro" id="IPR012134">
    <property type="entry name" value="Glu-5-SA_DH"/>
</dbReference>
<dbReference type="UniPathway" id="UPA00098">
    <property type="reaction ID" value="UER00360"/>
</dbReference>
<comment type="function">
    <text evidence="7">Catalyzes the NADPH-dependent reduction of L-glutamate 5-phosphate into L-glutamate 5-semialdehyde and phosphate. The product spontaneously undergoes cyclization to form 1-pyrroline-5-carboxylate.</text>
</comment>
<dbReference type="CDD" id="cd07079">
    <property type="entry name" value="ALDH_F18-19_ProA-GPR"/>
    <property type="match status" value="1"/>
</dbReference>
<name>A0A4R1NM26_9RHOB</name>
<dbReference type="GO" id="GO:0005737">
    <property type="term" value="C:cytoplasm"/>
    <property type="evidence" value="ECO:0007669"/>
    <property type="project" value="UniProtKB-SubCell"/>
</dbReference>
<evidence type="ECO:0000259" key="8">
    <source>
        <dbReference type="Pfam" id="PF00171"/>
    </source>
</evidence>
<comment type="catalytic activity">
    <reaction evidence="6 7">
        <text>L-glutamate 5-semialdehyde + phosphate + NADP(+) = L-glutamyl 5-phosphate + NADPH + H(+)</text>
        <dbReference type="Rhea" id="RHEA:19541"/>
        <dbReference type="ChEBI" id="CHEBI:15378"/>
        <dbReference type="ChEBI" id="CHEBI:43474"/>
        <dbReference type="ChEBI" id="CHEBI:57783"/>
        <dbReference type="ChEBI" id="CHEBI:58066"/>
        <dbReference type="ChEBI" id="CHEBI:58274"/>
        <dbReference type="ChEBI" id="CHEBI:58349"/>
        <dbReference type="EC" id="1.2.1.41"/>
    </reaction>
</comment>
<reference evidence="9 10" key="1">
    <citation type="submission" date="2019-03" db="EMBL/GenBank/DDBJ databases">
        <title>Genomic Encyclopedia of Archaeal and Bacterial Type Strains, Phase II (KMG-II): from individual species to whole genera.</title>
        <authorList>
            <person name="Goeker M."/>
        </authorList>
    </citation>
    <scope>NUCLEOTIDE SEQUENCE [LARGE SCALE GENOMIC DNA]</scope>
    <source>
        <strain evidence="9 10">DSM 26433</strain>
    </source>
</reference>
<dbReference type="RefSeq" id="WP_132859494.1">
    <property type="nucleotide sequence ID" value="NZ_SMGR01000001.1"/>
</dbReference>
<keyword evidence="2 7" id="KW-0028">Amino-acid biosynthesis</keyword>
<protein>
    <recommendedName>
        <fullName evidence="7">Gamma-glutamyl phosphate reductase</fullName>
        <shortName evidence="7">GPR</shortName>
        <ecNumber evidence="7">1.2.1.41</ecNumber>
    </recommendedName>
    <alternativeName>
        <fullName evidence="7">Glutamate-5-semialdehyde dehydrogenase</fullName>
    </alternativeName>
    <alternativeName>
        <fullName evidence="7">Glutamyl-gamma-semialdehyde dehydrogenase</fullName>
        <shortName evidence="7">GSA dehydrogenase</shortName>
    </alternativeName>
</protein>
<evidence type="ECO:0000313" key="9">
    <source>
        <dbReference type="EMBL" id="TCL09456.1"/>
    </source>
</evidence>
<dbReference type="NCBIfam" id="TIGR00407">
    <property type="entry name" value="proA"/>
    <property type="match status" value="1"/>
</dbReference>
<comment type="caution">
    <text evidence="9">The sequence shown here is derived from an EMBL/GenBank/DDBJ whole genome shotgun (WGS) entry which is preliminary data.</text>
</comment>
<keyword evidence="4 7" id="KW-0521">NADP</keyword>
<evidence type="ECO:0000256" key="5">
    <source>
        <dbReference type="ARBA" id="ARBA00023002"/>
    </source>
</evidence>
<feature type="domain" description="Aldehyde dehydrogenase" evidence="8">
    <location>
        <begin position="16"/>
        <end position="284"/>
    </location>
</feature>
<dbReference type="PROSITE" id="PS01223">
    <property type="entry name" value="PROA"/>
    <property type="match status" value="1"/>
</dbReference>